<evidence type="ECO:0000313" key="3">
    <source>
        <dbReference type="Proteomes" id="UP001439008"/>
    </source>
</evidence>
<evidence type="ECO:0000313" key="2">
    <source>
        <dbReference type="EMBL" id="MES1923216.1"/>
    </source>
</evidence>
<sequence>PEVKDTKKAKSKVDHKAEIKKLNESIAELKMHNINLEAENQKNLIEFQTLAKQFQSKAQEQINEKKNELNIKLEEEKELIKKYGSQKMLESIIEPILNIEQAVEVGKNQEAVAAY</sequence>
<protein>
    <submittedName>
        <fullName evidence="2">Uncharacterized protein</fullName>
    </submittedName>
</protein>
<gene>
    <name evidence="2" type="ORF">MHBO_004759</name>
</gene>
<feature type="coiled-coil region" evidence="1">
    <location>
        <begin position="12"/>
        <end position="86"/>
    </location>
</feature>
<keyword evidence="1" id="KW-0175">Coiled coil</keyword>
<dbReference type="Proteomes" id="UP001439008">
    <property type="component" value="Unassembled WGS sequence"/>
</dbReference>
<organism evidence="2 3">
    <name type="scientific">Bonamia ostreae</name>
    <dbReference type="NCBI Taxonomy" id="126728"/>
    <lineage>
        <taxon>Eukaryota</taxon>
        <taxon>Sar</taxon>
        <taxon>Rhizaria</taxon>
        <taxon>Endomyxa</taxon>
        <taxon>Ascetosporea</taxon>
        <taxon>Haplosporida</taxon>
        <taxon>Bonamia</taxon>
    </lineage>
</organism>
<dbReference type="EMBL" id="JBDODL010005128">
    <property type="protein sequence ID" value="MES1923216.1"/>
    <property type="molecule type" value="Genomic_DNA"/>
</dbReference>
<feature type="non-terminal residue" evidence="2">
    <location>
        <position position="1"/>
    </location>
</feature>
<feature type="non-terminal residue" evidence="2">
    <location>
        <position position="115"/>
    </location>
</feature>
<reference evidence="2 3" key="1">
    <citation type="journal article" date="2024" name="BMC Biol.">
        <title>Comparative genomics of Ascetosporea gives new insight into the evolutionary basis for animal parasitism in Rhizaria.</title>
        <authorList>
            <person name="Hiltunen Thoren M."/>
            <person name="Onut-Brannstrom I."/>
            <person name="Alfjorden A."/>
            <person name="Peckova H."/>
            <person name="Swords F."/>
            <person name="Hooper C."/>
            <person name="Holzer A.S."/>
            <person name="Bass D."/>
            <person name="Burki F."/>
        </authorList>
    </citation>
    <scope>NUCLEOTIDE SEQUENCE [LARGE SCALE GENOMIC DNA]</scope>
    <source>
        <strain evidence="2">20-A016</strain>
    </source>
</reference>
<keyword evidence="3" id="KW-1185">Reference proteome</keyword>
<evidence type="ECO:0000256" key="1">
    <source>
        <dbReference type="SAM" id="Coils"/>
    </source>
</evidence>
<accession>A0ABV2AUU7</accession>
<comment type="caution">
    <text evidence="2">The sequence shown here is derived from an EMBL/GenBank/DDBJ whole genome shotgun (WGS) entry which is preliminary data.</text>
</comment>
<proteinExistence type="predicted"/>
<name>A0ABV2AUU7_9EUKA</name>